<sequence>MNFLHVGYGKGGSSFLQKYYFIKDNGFLNLARHSDWRAFIQ</sequence>
<protein>
    <submittedName>
        <fullName evidence="1">Uncharacterized protein</fullName>
    </submittedName>
</protein>
<accession>A0A382K6Q1</accession>
<proteinExistence type="predicted"/>
<reference evidence="1" key="1">
    <citation type="submission" date="2018-05" db="EMBL/GenBank/DDBJ databases">
        <authorList>
            <person name="Lanie J.A."/>
            <person name="Ng W.-L."/>
            <person name="Kazmierczak K.M."/>
            <person name="Andrzejewski T.M."/>
            <person name="Davidsen T.M."/>
            <person name="Wayne K.J."/>
            <person name="Tettelin H."/>
            <person name="Glass J.I."/>
            <person name="Rusch D."/>
            <person name="Podicherti R."/>
            <person name="Tsui H.-C.T."/>
            <person name="Winkler M.E."/>
        </authorList>
    </citation>
    <scope>NUCLEOTIDE SEQUENCE</scope>
</reference>
<dbReference type="EMBL" id="UINC01078367">
    <property type="protein sequence ID" value="SVC19375.1"/>
    <property type="molecule type" value="Genomic_DNA"/>
</dbReference>
<dbReference type="AlphaFoldDB" id="A0A382K6Q1"/>
<evidence type="ECO:0000313" key="1">
    <source>
        <dbReference type="EMBL" id="SVC19375.1"/>
    </source>
</evidence>
<organism evidence="1">
    <name type="scientific">marine metagenome</name>
    <dbReference type="NCBI Taxonomy" id="408172"/>
    <lineage>
        <taxon>unclassified sequences</taxon>
        <taxon>metagenomes</taxon>
        <taxon>ecological metagenomes</taxon>
    </lineage>
</organism>
<gene>
    <name evidence="1" type="ORF">METZ01_LOCUS272229</name>
</gene>
<feature type="non-terminal residue" evidence="1">
    <location>
        <position position="41"/>
    </location>
</feature>
<name>A0A382K6Q1_9ZZZZ</name>